<feature type="region of interest" description="Disordered" evidence="9">
    <location>
        <begin position="73"/>
        <end position="104"/>
    </location>
</feature>
<dbReference type="PANTHER" id="PTHR13398">
    <property type="entry name" value="GDP-FUCOSE PROTEIN O-FUCOSYLTRANSFERASE 2"/>
    <property type="match status" value="1"/>
</dbReference>
<name>A0A9N9D6I2_9GLOM</name>
<feature type="compositionally biased region" description="Low complexity" evidence="9">
    <location>
        <begin position="78"/>
        <end position="94"/>
    </location>
</feature>
<keyword evidence="12" id="KW-1185">Reference proteome</keyword>
<organism evidence="11 12">
    <name type="scientific">Paraglomus brasilianum</name>
    <dbReference type="NCBI Taxonomy" id="144538"/>
    <lineage>
        <taxon>Eukaryota</taxon>
        <taxon>Fungi</taxon>
        <taxon>Fungi incertae sedis</taxon>
        <taxon>Mucoromycota</taxon>
        <taxon>Glomeromycotina</taxon>
        <taxon>Glomeromycetes</taxon>
        <taxon>Paraglomerales</taxon>
        <taxon>Paraglomeraceae</taxon>
        <taxon>Paraglomus</taxon>
    </lineage>
</organism>
<dbReference type="GO" id="GO:0006004">
    <property type="term" value="P:fucose metabolic process"/>
    <property type="evidence" value="ECO:0007669"/>
    <property type="project" value="UniProtKB-KW"/>
</dbReference>
<evidence type="ECO:0000256" key="10">
    <source>
        <dbReference type="SAM" id="Phobius"/>
    </source>
</evidence>
<reference evidence="11" key="1">
    <citation type="submission" date="2021-06" db="EMBL/GenBank/DDBJ databases">
        <authorList>
            <person name="Kallberg Y."/>
            <person name="Tangrot J."/>
            <person name="Rosling A."/>
        </authorList>
    </citation>
    <scope>NUCLEOTIDE SEQUENCE</scope>
    <source>
        <strain evidence="11">BR232B</strain>
    </source>
</reference>
<dbReference type="OrthoDB" id="2020419at2759"/>
<dbReference type="AlphaFoldDB" id="A0A9N9D6I2"/>
<proteinExistence type="inferred from homology"/>
<dbReference type="GO" id="GO:0005783">
    <property type="term" value="C:endoplasmic reticulum"/>
    <property type="evidence" value="ECO:0007669"/>
    <property type="project" value="UniProtKB-SubCell"/>
</dbReference>
<keyword evidence="5" id="KW-0294">Fucose metabolism</keyword>
<dbReference type="GO" id="GO:0046922">
    <property type="term" value="F:peptide-O-fucosyltransferase activity"/>
    <property type="evidence" value="ECO:0007669"/>
    <property type="project" value="InterPro"/>
</dbReference>
<comment type="caution">
    <text evidence="11">The sequence shown here is derived from an EMBL/GenBank/DDBJ whole genome shotgun (WGS) entry which is preliminary data.</text>
</comment>
<keyword evidence="10" id="KW-0472">Membrane</keyword>
<comment type="similarity">
    <text evidence="7">Belongs to the glycosyltransferase 68 family.</text>
</comment>
<dbReference type="InterPro" id="IPR045130">
    <property type="entry name" value="OFUT2-like"/>
</dbReference>
<comment type="subcellular location">
    <subcellularLocation>
        <location evidence="1">Endoplasmic reticulum</location>
    </subcellularLocation>
</comment>
<evidence type="ECO:0000256" key="6">
    <source>
        <dbReference type="ARBA" id="ARBA00023277"/>
    </source>
</evidence>
<protein>
    <recommendedName>
        <fullName evidence="8">GDP-fucose protein O-fucosyltransferase 2</fullName>
    </recommendedName>
</protein>
<keyword evidence="10" id="KW-1133">Transmembrane helix</keyword>
<keyword evidence="3" id="KW-0808">Transferase</keyword>
<dbReference type="EMBL" id="CAJVPI010001720">
    <property type="protein sequence ID" value="CAG8624217.1"/>
    <property type="molecule type" value="Genomic_DNA"/>
</dbReference>
<evidence type="ECO:0000313" key="11">
    <source>
        <dbReference type="EMBL" id="CAG8624217.1"/>
    </source>
</evidence>
<dbReference type="Pfam" id="PF10250">
    <property type="entry name" value="O-FucT"/>
    <property type="match status" value="1"/>
</dbReference>
<comment type="pathway">
    <text evidence="2">Protein modification; protein glycosylation.</text>
</comment>
<dbReference type="PANTHER" id="PTHR13398:SF0">
    <property type="entry name" value="GDP-FUCOSE PROTEIN O-FUCOSYLTRANSFERASE 2"/>
    <property type="match status" value="1"/>
</dbReference>
<dbReference type="InterPro" id="IPR019378">
    <property type="entry name" value="GDP-Fuc_O-FucTrfase"/>
</dbReference>
<keyword evidence="10" id="KW-0812">Transmembrane</keyword>
<evidence type="ECO:0000256" key="7">
    <source>
        <dbReference type="ARBA" id="ARBA00025803"/>
    </source>
</evidence>
<keyword evidence="6" id="KW-0119">Carbohydrate metabolism</keyword>
<dbReference type="Gene3D" id="3.40.50.11350">
    <property type="match status" value="1"/>
</dbReference>
<evidence type="ECO:0000256" key="8">
    <source>
        <dbReference type="ARBA" id="ARBA00026232"/>
    </source>
</evidence>
<evidence type="ECO:0000256" key="3">
    <source>
        <dbReference type="ARBA" id="ARBA00022679"/>
    </source>
</evidence>
<feature type="transmembrane region" description="Helical" evidence="10">
    <location>
        <begin position="24"/>
        <end position="43"/>
    </location>
</feature>
<evidence type="ECO:0000256" key="2">
    <source>
        <dbReference type="ARBA" id="ARBA00004922"/>
    </source>
</evidence>
<evidence type="ECO:0000256" key="4">
    <source>
        <dbReference type="ARBA" id="ARBA00022824"/>
    </source>
</evidence>
<dbReference type="Proteomes" id="UP000789739">
    <property type="component" value="Unassembled WGS sequence"/>
</dbReference>
<accession>A0A9N9D6I2</accession>
<sequence>MYSLWKKDTSNNNTSTRNKWIKRLVLYVILATLIWNVTNYALVDYQVDERIGTPVIYTQTITRTTVYILPTESPPPLDNVDIPPNDPNTNNDNTDVPEIESDYDSSGPELSKDELVNLKYCKSTQCKFVLAYKHSEQESKAQMHFRSIVGLALLLNRTIVLPNVSGSRIGACRSHPFNYYYDIDGLREQFPQLNFIYLADFKKWTTERETAPTMKFVEIIRERIIKKNWVSNGFTDGEKLRKISCLGDCHPLMIPGNVSTTRIGLYNGWARTPELAERGHSLILNNTQTVSEEFLLINAHSFGLLFPTEASKKPLKYSSRIEGQAKSLATHLQPYLAIHWRMETAAAENMPECAEKLVAFVENFKKKHSIENVYLSTDYPLTGKRSQSSTFHKVTSYHHRAIQYVNKTLHPHTWITLGALGGAHEHENELSGAGVSGILDKIVCTYSNWFIRAPLACRKKGSSWTSMVLHKRIGLRESGAQGIKNTMDEWAWK</sequence>
<evidence type="ECO:0000256" key="1">
    <source>
        <dbReference type="ARBA" id="ARBA00004240"/>
    </source>
</evidence>
<gene>
    <name evidence="11" type="ORF">PBRASI_LOCUS8883</name>
</gene>
<keyword evidence="4" id="KW-0256">Endoplasmic reticulum</keyword>
<evidence type="ECO:0000256" key="5">
    <source>
        <dbReference type="ARBA" id="ARBA00023253"/>
    </source>
</evidence>
<evidence type="ECO:0000256" key="9">
    <source>
        <dbReference type="SAM" id="MobiDB-lite"/>
    </source>
</evidence>
<evidence type="ECO:0000313" key="12">
    <source>
        <dbReference type="Proteomes" id="UP000789739"/>
    </source>
</evidence>